<reference evidence="3" key="2">
    <citation type="journal article" date="2020" name="Antonie Van Leeuwenhoek">
        <title>Labilibaculum antarcticum sp. nov., a novel facultative anaerobic, psychrotorelant bacterium isolated from marine sediment of Antarctica.</title>
        <authorList>
            <person name="Watanabe M."/>
            <person name="Kojima H."/>
            <person name="Fukui M."/>
        </authorList>
    </citation>
    <scope>NUCLEOTIDE SEQUENCE [LARGE SCALE GENOMIC DNA]</scope>
    <source>
        <strain evidence="3">SPP2</strain>
    </source>
</reference>
<organism evidence="2 3">
    <name type="scientific">Labilibaculum antarcticum</name>
    <dbReference type="NCBI Taxonomy" id="1717717"/>
    <lineage>
        <taxon>Bacteria</taxon>
        <taxon>Pseudomonadati</taxon>
        <taxon>Bacteroidota</taxon>
        <taxon>Bacteroidia</taxon>
        <taxon>Marinilabiliales</taxon>
        <taxon>Marinifilaceae</taxon>
        <taxon>Labilibaculum</taxon>
    </lineage>
</organism>
<evidence type="ECO:0000313" key="2">
    <source>
        <dbReference type="EMBL" id="BAX81704.1"/>
    </source>
</evidence>
<feature type="domain" description="Aminotransferase class I/classII large" evidence="1">
    <location>
        <begin position="23"/>
        <end position="350"/>
    </location>
</feature>
<dbReference type="PANTHER" id="PTHR43510">
    <property type="entry name" value="AMINOTRANSFERASE FUNCTION, HYPOTHETICAL (EUROFUNG)"/>
    <property type="match status" value="1"/>
</dbReference>
<reference evidence="2 3" key="1">
    <citation type="journal article" date="2018" name="Mar. Genomics">
        <title>Complete genome sequence of Marinifilaceae bacterium strain SPP2, isolated from the Antarctic marine sediment.</title>
        <authorList>
            <person name="Watanabe M."/>
            <person name="Kojima H."/>
            <person name="Fukui M."/>
        </authorList>
    </citation>
    <scope>NUCLEOTIDE SEQUENCE [LARGE SCALE GENOMIC DNA]</scope>
    <source>
        <strain evidence="2 3">SPP2</strain>
    </source>
</reference>
<dbReference type="Pfam" id="PF00155">
    <property type="entry name" value="Aminotran_1_2"/>
    <property type="match status" value="1"/>
</dbReference>
<dbReference type="SUPFAM" id="SSF53383">
    <property type="entry name" value="PLP-dependent transferases"/>
    <property type="match status" value="1"/>
</dbReference>
<dbReference type="InterPro" id="IPR015421">
    <property type="entry name" value="PyrdxlP-dep_Trfase_major"/>
</dbReference>
<dbReference type="Gene3D" id="3.40.640.10">
    <property type="entry name" value="Type I PLP-dependent aspartate aminotransferase-like (Major domain)"/>
    <property type="match status" value="1"/>
</dbReference>
<dbReference type="InterPro" id="IPR004839">
    <property type="entry name" value="Aminotransferase_I/II_large"/>
</dbReference>
<dbReference type="EMBL" id="AP018042">
    <property type="protein sequence ID" value="BAX81704.1"/>
    <property type="molecule type" value="Genomic_DNA"/>
</dbReference>
<accession>A0A1Y1CN53</accession>
<dbReference type="OrthoDB" id="9802328at2"/>
<keyword evidence="3" id="KW-1185">Reference proteome</keyword>
<dbReference type="Proteomes" id="UP000218267">
    <property type="component" value="Chromosome"/>
</dbReference>
<dbReference type="InterPro" id="IPR015422">
    <property type="entry name" value="PyrdxlP-dep_Trfase_small"/>
</dbReference>
<evidence type="ECO:0000313" key="3">
    <source>
        <dbReference type="Proteomes" id="UP000218267"/>
    </source>
</evidence>
<name>A0A1Y1CN53_9BACT</name>
<proteinExistence type="predicted"/>
<sequence length="371" mass="42514">MKINHFKLERYFAKHEFTAKYLLSSSDCDGYELKYVLDGASAKELALWENMKLGYTESEGNPLLRKIISTNYKKQSIDNIVVATPGELNFISMNVLLDSSDHVITVAPCYQSLYEVVKSIGCELSNWYPSQDDWTFDTKKLEQLIKPNTKLIILNFPHNPTGSYLSLDQLNEIIRIAREKNIYIFSDEMYHKLMVSELPELPPLCDLYEKGISLWGASKTFGLAGLRTGWLVSQDKEFLARVVSYKDYLSICNSAPSEVLTIMALNHMDRLILPNLKKVKRNIALFAEFAENQKVIENFVPPRAGTTSFVKLNIECSSLEFSEHLVKETGIMTVPAEMFEYEGKYIRVGFGRENFPEMLEILGGYFKKFYV</sequence>
<gene>
    <name evidence="2" type="ORF">ALGA_3406</name>
</gene>
<dbReference type="InterPro" id="IPR015424">
    <property type="entry name" value="PyrdxlP-dep_Trfase"/>
</dbReference>
<dbReference type="CDD" id="cd00609">
    <property type="entry name" value="AAT_like"/>
    <property type="match status" value="1"/>
</dbReference>
<dbReference type="KEGG" id="mbas:ALGA_3406"/>
<dbReference type="RefSeq" id="WP_096431344.1">
    <property type="nucleotide sequence ID" value="NZ_AP018042.1"/>
</dbReference>
<evidence type="ECO:0000259" key="1">
    <source>
        <dbReference type="Pfam" id="PF00155"/>
    </source>
</evidence>
<dbReference type="GO" id="GO:0030170">
    <property type="term" value="F:pyridoxal phosphate binding"/>
    <property type="evidence" value="ECO:0007669"/>
    <property type="project" value="InterPro"/>
</dbReference>
<dbReference type="Gene3D" id="3.90.1150.10">
    <property type="entry name" value="Aspartate Aminotransferase, domain 1"/>
    <property type="match status" value="1"/>
</dbReference>
<protein>
    <recommendedName>
        <fullName evidence="1">Aminotransferase class I/classII large domain-containing protein</fullName>
    </recommendedName>
</protein>
<dbReference type="PANTHER" id="PTHR43510:SF1">
    <property type="entry name" value="AMINOTRANSFERASE FUNCTION, HYPOTHETICAL (EUROFUNG)"/>
    <property type="match status" value="1"/>
</dbReference>
<dbReference type="AlphaFoldDB" id="A0A1Y1CN53"/>